<name>A0A8S2WE33_9BILA</name>
<comment type="caution">
    <text evidence="3">The sequence shown here is derived from an EMBL/GenBank/DDBJ whole genome shotgun (WGS) entry which is preliminary data.</text>
</comment>
<organism evidence="3 4">
    <name type="scientific">Didymodactylos carnosus</name>
    <dbReference type="NCBI Taxonomy" id="1234261"/>
    <lineage>
        <taxon>Eukaryota</taxon>
        <taxon>Metazoa</taxon>
        <taxon>Spiralia</taxon>
        <taxon>Gnathifera</taxon>
        <taxon>Rotifera</taxon>
        <taxon>Eurotatoria</taxon>
        <taxon>Bdelloidea</taxon>
        <taxon>Philodinida</taxon>
        <taxon>Philodinidae</taxon>
        <taxon>Didymodactylos</taxon>
    </lineage>
</organism>
<dbReference type="AlphaFoldDB" id="A0A8S2WE33"/>
<reference evidence="3" key="1">
    <citation type="submission" date="2021-02" db="EMBL/GenBank/DDBJ databases">
        <authorList>
            <person name="Nowell W R."/>
        </authorList>
    </citation>
    <scope>NUCLEOTIDE SEQUENCE</scope>
</reference>
<feature type="non-terminal residue" evidence="3">
    <location>
        <position position="74"/>
    </location>
</feature>
<keyword evidence="1" id="KW-0472">Membrane</keyword>
<dbReference type="EMBL" id="CAJNOK010055191">
    <property type="protein sequence ID" value="CAF1618555.1"/>
    <property type="molecule type" value="Genomic_DNA"/>
</dbReference>
<gene>
    <name evidence="2" type="ORF">OVA965_LOCUS43054</name>
    <name evidence="3" type="ORF">TMI583_LOCUS45170</name>
</gene>
<feature type="non-terminal residue" evidence="3">
    <location>
        <position position="1"/>
    </location>
</feature>
<feature type="transmembrane region" description="Helical" evidence="1">
    <location>
        <begin position="12"/>
        <end position="33"/>
    </location>
</feature>
<protein>
    <submittedName>
        <fullName evidence="3">Uncharacterized protein</fullName>
    </submittedName>
</protein>
<proteinExistence type="predicted"/>
<evidence type="ECO:0000313" key="2">
    <source>
        <dbReference type="EMBL" id="CAF1618555.1"/>
    </source>
</evidence>
<dbReference type="Proteomes" id="UP000682733">
    <property type="component" value="Unassembled WGS sequence"/>
</dbReference>
<dbReference type="EMBL" id="CAJOBA010079888">
    <property type="protein sequence ID" value="CAF4436548.1"/>
    <property type="molecule type" value="Genomic_DNA"/>
</dbReference>
<evidence type="ECO:0000313" key="4">
    <source>
        <dbReference type="Proteomes" id="UP000682733"/>
    </source>
</evidence>
<dbReference type="Proteomes" id="UP000677228">
    <property type="component" value="Unassembled WGS sequence"/>
</dbReference>
<keyword evidence="1" id="KW-0812">Transmembrane</keyword>
<keyword evidence="1" id="KW-1133">Transmembrane helix</keyword>
<sequence>EVLATSGLISYIHQIWCWAVVDVQLLNAILLVLATITAKNRKGCVSVCATFLPSTTALTIQSADQQRTLSNLLS</sequence>
<evidence type="ECO:0000313" key="3">
    <source>
        <dbReference type="EMBL" id="CAF4436548.1"/>
    </source>
</evidence>
<accession>A0A8S2WE33</accession>
<evidence type="ECO:0000256" key="1">
    <source>
        <dbReference type="SAM" id="Phobius"/>
    </source>
</evidence>